<proteinExistence type="predicted"/>
<gene>
    <name evidence="2" type="ORF">A8806_107147</name>
</gene>
<accession>A0A2Y9BF90</accession>
<keyword evidence="1" id="KW-0812">Transmembrane</keyword>
<keyword evidence="1" id="KW-1133">Transmembrane helix</keyword>
<keyword evidence="3" id="KW-1185">Reference proteome</keyword>
<sequence>MLKPEEVREDIYQNSYLKGIHKSGKIGNYICVVFCFIPAILVALVYGIEIPWAAVLTGWLSIASAIGVVWFVEPISNFPIVGSAGTYINVVAGNTSNMRVPCAVMAQKEAGVEQGTPEGSIISTLGICTSVFVNVPVLAVGAILSSVIMSYLPQGVLDAFNYLLPALFGAVFVQFAMTKPKIVPVALLLGISFCFMVKKGVFSFLGPNPSYVTSLVGTFGTIAFALWMYKKGKI</sequence>
<comment type="caution">
    <text evidence="2">The sequence shown here is derived from an EMBL/GenBank/DDBJ whole genome shotgun (WGS) entry which is preliminary data.</text>
</comment>
<evidence type="ECO:0000313" key="3">
    <source>
        <dbReference type="Proteomes" id="UP000245845"/>
    </source>
</evidence>
<feature type="transmembrane region" description="Helical" evidence="1">
    <location>
        <begin position="52"/>
        <end position="72"/>
    </location>
</feature>
<evidence type="ECO:0000256" key="1">
    <source>
        <dbReference type="SAM" id="Phobius"/>
    </source>
</evidence>
<keyword evidence="1" id="KW-0472">Membrane</keyword>
<feature type="transmembrane region" description="Helical" evidence="1">
    <location>
        <begin position="185"/>
        <end position="205"/>
    </location>
</feature>
<feature type="transmembrane region" description="Helical" evidence="1">
    <location>
        <begin position="26"/>
        <end position="46"/>
    </location>
</feature>
<dbReference type="EMBL" id="QGDL01000007">
    <property type="protein sequence ID" value="PWJ28999.1"/>
    <property type="molecule type" value="Genomic_DNA"/>
</dbReference>
<feature type="transmembrane region" description="Helical" evidence="1">
    <location>
        <begin position="211"/>
        <end position="229"/>
    </location>
</feature>
<dbReference type="AlphaFoldDB" id="A0A2Y9BF90"/>
<organism evidence="2 3">
    <name type="scientific">Faecalicatena orotica</name>
    <dbReference type="NCBI Taxonomy" id="1544"/>
    <lineage>
        <taxon>Bacteria</taxon>
        <taxon>Bacillati</taxon>
        <taxon>Bacillota</taxon>
        <taxon>Clostridia</taxon>
        <taxon>Lachnospirales</taxon>
        <taxon>Lachnospiraceae</taxon>
        <taxon>Faecalicatena</taxon>
    </lineage>
</organism>
<evidence type="ECO:0000313" key="2">
    <source>
        <dbReference type="EMBL" id="PWJ28999.1"/>
    </source>
</evidence>
<feature type="transmembrane region" description="Helical" evidence="1">
    <location>
        <begin position="159"/>
        <end position="178"/>
    </location>
</feature>
<protein>
    <submittedName>
        <fullName evidence="2">Uncharacterized protein</fullName>
    </submittedName>
</protein>
<dbReference type="OrthoDB" id="2052735at2"/>
<dbReference type="Proteomes" id="UP000245845">
    <property type="component" value="Unassembled WGS sequence"/>
</dbReference>
<reference evidence="2 3" key="1">
    <citation type="submission" date="2018-05" db="EMBL/GenBank/DDBJ databases">
        <title>The Hungate 1000. A catalogue of reference genomes from the rumen microbiome.</title>
        <authorList>
            <person name="Kelly W."/>
        </authorList>
    </citation>
    <scope>NUCLEOTIDE SEQUENCE [LARGE SCALE GENOMIC DNA]</scope>
    <source>
        <strain evidence="2 3">NLAE-zl-C242</strain>
    </source>
</reference>
<feature type="transmembrane region" description="Helical" evidence="1">
    <location>
        <begin position="131"/>
        <end position="153"/>
    </location>
</feature>
<name>A0A2Y9BF90_9FIRM</name>
<dbReference type="RefSeq" id="WP_109731539.1">
    <property type="nucleotide sequence ID" value="NZ_BAAACK010000011.1"/>
</dbReference>